<dbReference type="InterPro" id="IPR027805">
    <property type="entry name" value="Transposase_HTH_dom"/>
</dbReference>
<evidence type="ECO:0000313" key="10">
    <source>
        <dbReference type="EMBL" id="KAK3101001.1"/>
    </source>
</evidence>
<sequence length="530" mass="60459">MSTRCCAFNSCTNNATKITQWQKQICPIHNVNQGLASCICEPPFRLFPFPTTRKDDQLRKKWASIVNRKNGSENWEPKPDSRVCSEHFVDKRPTLQNPYPSLKLGYTPYKPIKSRPPPKHRSNSNVSPPSKKKRLVLEPISEHVSEQSLMFESATCMNDNSSVEEVCEQLGTSQNEKLDNSHNDDLESKIASLEEKVKQLELDLSKKEDSRESRCMFSVAQILKSDLKMKFYTGIPTVAAFNAVYQSISPSLSKVRYWIGPRRVVCNPLKPKNKFHKNLRRLSAKEEMILCLMKIRLGLLNEDLADRFSVSTTHVTNVITTWFKLLSAVLGTLVFNPSKETVKGNLPPSFQKVPYCDVRHIIDCTEVFIEKPNNLTIAAQTWSDYKHHNTAKILVSITPSGMINYISEAWGGRTSDKYVTQHSGFLDIIEPYDKVMADRGFPIQEDLALLHAELLIPPGRRGVSQMSTSDVKKTKQIANRRIYVEQAIRRLKCFRILKYEMPLSLIQHLDDIVRIAAGICNMYPPLPRYA</sequence>
<evidence type="ECO:0000259" key="9">
    <source>
        <dbReference type="PROSITE" id="PS50950"/>
    </source>
</evidence>
<dbReference type="SMART" id="SM00980">
    <property type="entry name" value="THAP"/>
    <property type="match status" value="1"/>
</dbReference>
<evidence type="ECO:0000256" key="3">
    <source>
        <dbReference type="ARBA" id="ARBA00022771"/>
    </source>
</evidence>
<evidence type="ECO:0000256" key="1">
    <source>
        <dbReference type="ARBA" id="ARBA00001968"/>
    </source>
</evidence>
<evidence type="ECO:0000256" key="8">
    <source>
        <dbReference type="SAM" id="MobiDB-lite"/>
    </source>
</evidence>
<dbReference type="InterPro" id="IPR027806">
    <property type="entry name" value="HARBI1_dom"/>
</dbReference>
<feature type="compositionally biased region" description="Basic residues" evidence="8">
    <location>
        <begin position="112"/>
        <end position="122"/>
    </location>
</feature>
<protein>
    <recommendedName>
        <fullName evidence="9">THAP-type domain-containing protein</fullName>
    </recommendedName>
</protein>
<dbReference type="Pfam" id="PF13613">
    <property type="entry name" value="HTH_Tnp_4"/>
    <property type="match status" value="1"/>
</dbReference>
<accession>A0AA88YP27</accession>
<name>A0AA88YP27_PINIB</name>
<keyword evidence="5 6" id="KW-0238">DNA-binding</keyword>
<dbReference type="GO" id="GO:0008270">
    <property type="term" value="F:zinc ion binding"/>
    <property type="evidence" value="ECO:0007669"/>
    <property type="project" value="UniProtKB-KW"/>
</dbReference>
<dbReference type="PANTHER" id="PTHR23080:SF144">
    <property type="entry name" value="SPINDLE AND KINETOCHORE ASSOCIATED COMPLEX SUBUNIT 3"/>
    <property type="match status" value="1"/>
</dbReference>
<feature type="region of interest" description="Disordered" evidence="8">
    <location>
        <begin position="100"/>
        <end position="135"/>
    </location>
</feature>
<dbReference type="InterPro" id="IPR006612">
    <property type="entry name" value="THAP_Znf"/>
</dbReference>
<dbReference type="Pfam" id="PF13359">
    <property type="entry name" value="DDE_Tnp_4"/>
    <property type="match status" value="1"/>
</dbReference>
<evidence type="ECO:0000256" key="2">
    <source>
        <dbReference type="ARBA" id="ARBA00022723"/>
    </source>
</evidence>
<proteinExistence type="predicted"/>
<dbReference type="GO" id="GO:0003677">
    <property type="term" value="F:DNA binding"/>
    <property type="evidence" value="ECO:0007669"/>
    <property type="project" value="UniProtKB-UniRule"/>
</dbReference>
<feature type="coiled-coil region" evidence="7">
    <location>
        <begin position="183"/>
        <end position="210"/>
    </location>
</feature>
<keyword evidence="3 6" id="KW-0863">Zinc-finger</keyword>
<keyword evidence="4" id="KW-0862">Zinc</keyword>
<organism evidence="10 11">
    <name type="scientific">Pinctada imbricata</name>
    <name type="common">Atlantic pearl-oyster</name>
    <name type="synonym">Pinctada martensii</name>
    <dbReference type="NCBI Taxonomy" id="66713"/>
    <lineage>
        <taxon>Eukaryota</taxon>
        <taxon>Metazoa</taxon>
        <taxon>Spiralia</taxon>
        <taxon>Lophotrochozoa</taxon>
        <taxon>Mollusca</taxon>
        <taxon>Bivalvia</taxon>
        <taxon>Autobranchia</taxon>
        <taxon>Pteriomorphia</taxon>
        <taxon>Pterioida</taxon>
        <taxon>Pterioidea</taxon>
        <taxon>Pteriidae</taxon>
        <taxon>Pinctada</taxon>
    </lineage>
</organism>
<comment type="caution">
    <text evidence="10">The sequence shown here is derived from an EMBL/GenBank/DDBJ whole genome shotgun (WGS) entry which is preliminary data.</text>
</comment>
<dbReference type="Pfam" id="PF05485">
    <property type="entry name" value="THAP"/>
    <property type="match status" value="1"/>
</dbReference>
<evidence type="ECO:0000313" key="11">
    <source>
        <dbReference type="Proteomes" id="UP001186944"/>
    </source>
</evidence>
<gene>
    <name evidence="10" type="ORF">FSP39_000126</name>
</gene>
<dbReference type="EMBL" id="VSWD01000005">
    <property type="protein sequence ID" value="KAK3101001.1"/>
    <property type="molecule type" value="Genomic_DNA"/>
</dbReference>
<evidence type="ECO:0000256" key="7">
    <source>
        <dbReference type="SAM" id="Coils"/>
    </source>
</evidence>
<dbReference type="Proteomes" id="UP001186944">
    <property type="component" value="Unassembled WGS sequence"/>
</dbReference>
<dbReference type="PANTHER" id="PTHR23080">
    <property type="entry name" value="THAP DOMAIN PROTEIN"/>
    <property type="match status" value="1"/>
</dbReference>
<feature type="domain" description="THAP-type" evidence="9">
    <location>
        <begin position="1"/>
        <end position="103"/>
    </location>
</feature>
<evidence type="ECO:0000256" key="4">
    <source>
        <dbReference type="ARBA" id="ARBA00022833"/>
    </source>
</evidence>
<reference evidence="10" key="1">
    <citation type="submission" date="2019-08" db="EMBL/GenBank/DDBJ databases">
        <title>The improved chromosome-level genome for the pearl oyster Pinctada fucata martensii using PacBio sequencing and Hi-C.</title>
        <authorList>
            <person name="Zheng Z."/>
        </authorList>
    </citation>
    <scope>NUCLEOTIDE SEQUENCE</scope>
    <source>
        <strain evidence="10">ZZ-2019</strain>
        <tissue evidence="10">Adductor muscle</tissue>
    </source>
</reference>
<dbReference type="AlphaFoldDB" id="A0AA88YP27"/>
<comment type="cofactor">
    <cofactor evidence="1">
        <name>a divalent metal cation</name>
        <dbReference type="ChEBI" id="CHEBI:60240"/>
    </cofactor>
</comment>
<keyword evidence="2" id="KW-0479">Metal-binding</keyword>
<evidence type="ECO:0000256" key="6">
    <source>
        <dbReference type="PROSITE-ProRule" id="PRU00309"/>
    </source>
</evidence>
<dbReference type="SUPFAM" id="SSF57716">
    <property type="entry name" value="Glucocorticoid receptor-like (DNA-binding domain)"/>
    <property type="match status" value="1"/>
</dbReference>
<evidence type="ECO:0000256" key="5">
    <source>
        <dbReference type="ARBA" id="ARBA00023125"/>
    </source>
</evidence>
<keyword evidence="7" id="KW-0175">Coiled coil</keyword>
<keyword evidence="11" id="KW-1185">Reference proteome</keyword>
<dbReference type="PROSITE" id="PS50950">
    <property type="entry name" value="ZF_THAP"/>
    <property type="match status" value="1"/>
</dbReference>